<evidence type="ECO:0000259" key="1">
    <source>
        <dbReference type="PROSITE" id="PS51819"/>
    </source>
</evidence>
<dbReference type="InterPro" id="IPR029068">
    <property type="entry name" value="Glyas_Bleomycin-R_OHBP_Dase"/>
</dbReference>
<dbReference type="InterPro" id="IPR037523">
    <property type="entry name" value="VOC_core"/>
</dbReference>
<evidence type="ECO:0000313" key="3">
    <source>
        <dbReference type="Proteomes" id="UP001379235"/>
    </source>
</evidence>
<dbReference type="Proteomes" id="UP001379235">
    <property type="component" value="Unassembled WGS sequence"/>
</dbReference>
<dbReference type="EMBL" id="JBBHJY010000004">
    <property type="protein sequence ID" value="MEJ6010122.1"/>
    <property type="molecule type" value="Genomic_DNA"/>
</dbReference>
<dbReference type="Pfam" id="PF00903">
    <property type="entry name" value="Glyoxalase"/>
    <property type="match status" value="1"/>
</dbReference>
<keyword evidence="3" id="KW-1185">Reference proteome</keyword>
<proteinExistence type="predicted"/>
<accession>A0ABU8S833</accession>
<protein>
    <submittedName>
        <fullName evidence="2">VOC family protein</fullName>
    </submittedName>
</protein>
<feature type="domain" description="VOC" evidence="1">
    <location>
        <begin position="7"/>
        <end position="127"/>
    </location>
</feature>
<dbReference type="PROSITE" id="PS51819">
    <property type="entry name" value="VOC"/>
    <property type="match status" value="1"/>
</dbReference>
<gene>
    <name evidence="2" type="ORF">WG900_09325</name>
</gene>
<evidence type="ECO:0000313" key="2">
    <source>
        <dbReference type="EMBL" id="MEJ6010122.1"/>
    </source>
</evidence>
<comment type="caution">
    <text evidence="2">The sequence shown here is derived from an EMBL/GenBank/DDBJ whole genome shotgun (WGS) entry which is preliminary data.</text>
</comment>
<name>A0ABU8S833_9SPHN</name>
<sequence>MTIPASSAPLCFVLTADRARAKPFYTDVLGLKLLGEDDHAVTFDLGNRTPMRLTDLPGHQPSGHTVLGWHVSDIRAVMRDLSAKGVTFHVFEGFNQDADGVWQAPGGGAKICWFSDPDGNGLSLTQFG</sequence>
<dbReference type="InterPro" id="IPR004360">
    <property type="entry name" value="Glyas_Fos-R_dOase_dom"/>
</dbReference>
<organism evidence="2 3">
    <name type="scientific">Novosphingobium aquae</name>
    <dbReference type="NCBI Taxonomy" id="3133435"/>
    <lineage>
        <taxon>Bacteria</taxon>
        <taxon>Pseudomonadati</taxon>
        <taxon>Pseudomonadota</taxon>
        <taxon>Alphaproteobacteria</taxon>
        <taxon>Sphingomonadales</taxon>
        <taxon>Sphingomonadaceae</taxon>
        <taxon>Novosphingobium</taxon>
    </lineage>
</organism>
<dbReference type="RefSeq" id="WP_339966599.1">
    <property type="nucleotide sequence ID" value="NZ_JBBHJY010000004.1"/>
</dbReference>
<dbReference type="SUPFAM" id="SSF54593">
    <property type="entry name" value="Glyoxalase/Bleomycin resistance protein/Dihydroxybiphenyl dioxygenase"/>
    <property type="match status" value="1"/>
</dbReference>
<dbReference type="Gene3D" id="3.10.180.10">
    <property type="entry name" value="2,3-Dihydroxybiphenyl 1,2-Dioxygenase, domain 1"/>
    <property type="match status" value="1"/>
</dbReference>
<reference evidence="2 3" key="1">
    <citation type="submission" date="2024-03" db="EMBL/GenBank/DDBJ databases">
        <authorList>
            <person name="Jo J.-H."/>
        </authorList>
    </citation>
    <scope>NUCLEOTIDE SEQUENCE [LARGE SCALE GENOMIC DNA]</scope>
    <source>
        <strain evidence="2 3">AS3R-12</strain>
    </source>
</reference>